<dbReference type="Proteomes" id="UP000077787">
    <property type="component" value="Chromosome"/>
</dbReference>
<evidence type="ECO:0000256" key="1">
    <source>
        <dbReference type="SAM" id="Phobius"/>
    </source>
</evidence>
<feature type="transmembrane region" description="Helical" evidence="1">
    <location>
        <begin position="180"/>
        <end position="200"/>
    </location>
</feature>
<dbReference type="Pfam" id="PF06055">
    <property type="entry name" value="ExoD"/>
    <property type="match status" value="1"/>
</dbReference>
<feature type="transmembrane region" description="Helical" evidence="1">
    <location>
        <begin position="69"/>
        <end position="88"/>
    </location>
</feature>
<gene>
    <name evidence="2" type="ORF">PS273GM_21165</name>
</gene>
<keyword evidence="1" id="KW-1133">Transmembrane helix</keyword>
<evidence type="ECO:0000313" key="2">
    <source>
        <dbReference type="EMBL" id="ANF27460.1"/>
    </source>
</evidence>
<keyword evidence="1" id="KW-0812">Transmembrane</keyword>
<dbReference type="RefSeq" id="WP_064482472.1">
    <property type="nucleotide sequence ID" value="NZ_CP015641.1"/>
</dbReference>
<dbReference type="EMBL" id="CP015641">
    <property type="protein sequence ID" value="ANF27460.1"/>
    <property type="molecule type" value="Genomic_DNA"/>
</dbReference>
<dbReference type="PANTHER" id="PTHR41795">
    <property type="entry name" value="EXOPOLYSACCHARIDE SYNTHESIS PROTEIN"/>
    <property type="match status" value="1"/>
</dbReference>
<dbReference type="InterPro" id="IPR010331">
    <property type="entry name" value="ExoD"/>
</dbReference>
<organism evidence="2 3">
    <name type="scientific">Stutzerimonas stutzeri</name>
    <name type="common">Pseudomonas stutzeri</name>
    <dbReference type="NCBI Taxonomy" id="316"/>
    <lineage>
        <taxon>Bacteria</taxon>
        <taxon>Pseudomonadati</taxon>
        <taxon>Pseudomonadota</taxon>
        <taxon>Gammaproteobacteria</taxon>
        <taxon>Pseudomonadales</taxon>
        <taxon>Pseudomonadaceae</taxon>
        <taxon>Stutzerimonas</taxon>
    </lineage>
</organism>
<keyword evidence="1" id="KW-0472">Membrane</keyword>
<dbReference type="PIRSF" id="PIRSF033239">
    <property type="entry name" value="ExoD"/>
    <property type="match status" value="1"/>
</dbReference>
<feature type="transmembrane region" description="Helical" evidence="1">
    <location>
        <begin position="154"/>
        <end position="173"/>
    </location>
</feature>
<dbReference type="OrthoDB" id="8635607at2"/>
<sequence>MTETNKREHEHDCLEQVIDGVVELGDNQSKVSVGDIQNKIGQRSFGPFLFVPAIIEISPVGGIPGVPSMLALIVALFAIQMLLGRHHFWMPGFLAHRSISGQKLEKGLNKIRPVVRWLDKVSNKRLVWATSNSFLRVIAVLCVVLATSVPPLELLPFASTAPFSAICLFGLGITTRDGAAIVLGLIVAVGAFVLAGMGLIG</sequence>
<accession>A0A172WVH8</accession>
<name>A0A172WVH8_STUST</name>
<feature type="transmembrane region" description="Helical" evidence="1">
    <location>
        <begin position="126"/>
        <end position="148"/>
    </location>
</feature>
<dbReference type="PANTHER" id="PTHR41795:SF1">
    <property type="entry name" value="EXOPOLYSACCHARIDE SYNTHESIS PROTEIN"/>
    <property type="match status" value="1"/>
</dbReference>
<proteinExistence type="predicted"/>
<feature type="transmembrane region" description="Helical" evidence="1">
    <location>
        <begin position="45"/>
        <end position="63"/>
    </location>
</feature>
<evidence type="ECO:0008006" key="4">
    <source>
        <dbReference type="Google" id="ProtNLM"/>
    </source>
</evidence>
<protein>
    <recommendedName>
        <fullName evidence="4">Exopolysaccharide biosynthesis protein</fullName>
    </recommendedName>
</protein>
<evidence type="ECO:0000313" key="3">
    <source>
        <dbReference type="Proteomes" id="UP000077787"/>
    </source>
</evidence>
<dbReference type="AlphaFoldDB" id="A0A172WVH8"/>
<reference evidence="2 3" key="1">
    <citation type="submission" date="2016-05" db="EMBL/GenBank/DDBJ databases">
        <title>Genome sequence of Pseudomonas stutzeri 273 and identification of the exopolysaccharide biosynthesis locus.</title>
        <authorList>
            <person name="Wu S."/>
            <person name="Sun C."/>
        </authorList>
    </citation>
    <scope>NUCLEOTIDE SEQUENCE [LARGE SCALE GENOMIC DNA]</scope>
    <source>
        <strain evidence="2 3">273</strain>
    </source>
</reference>